<gene>
    <name evidence="10" type="ORF">IMSHALPRED_006213</name>
</gene>
<feature type="compositionally biased region" description="Basic and acidic residues" evidence="7">
    <location>
        <begin position="24"/>
        <end position="34"/>
    </location>
</feature>
<keyword evidence="4 8" id="KW-0812">Transmembrane</keyword>
<dbReference type="PANTHER" id="PTHR11360:SF224">
    <property type="entry name" value="MAJOR FACILITATOR SUPERFAMILY (MFS) PROFILE DOMAIN-CONTAINING PROTEIN-RELATED"/>
    <property type="match status" value="1"/>
</dbReference>
<accession>A0A8H3FMC8</accession>
<dbReference type="PANTHER" id="PTHR11360">
    <property type="entry name" value="MONOCARBOXYLATE TRANSPORTER"/>
    <property type="match status" value="1"/>
</dbReference>
<reference evidence="10" key="1">
    <citation type="submission" date="2021-03" db="EMBL/GenBank/DDBJ databases">
        <authorList>
            <person name="Tagirdzhanova G."/>
        </authorList>
    </citation>
    <scope>NUCLEOTIDE SEQUENCE</scope>
</reference>
<sequence>MAASDSQRAETRHDSDVSLPASKKNADQQSKEASDAEPEDVEKGEKPPTNPWADPKSFPDGGAKAWLTVAGASACLFVSFGWVNCVGIFQEYYQSHQLKSYTPSDIAWIPALQIFFMLFGGTFVGKIFDNYGARYLLLTGTFFHVFGLMMTSISTKYYQLLLSQAICSPIGASMVFYPAFTCASTWFFEKRGAALGLVVAGSSLGGVIFPIMIIHLLPEVGFGWTLRICAFLILALLLFANLTVRSRIPPTKRPFSVLAFFRPLKVPSFSLLTAAVFFFYWGMFIPFTFIVVEAQSHGMSLRLANYLVPILNAASIIGRTVPNVIADKVGRFNVMIVMSGFTTILILAMWQPATGNAALIVFAALFGIASGAGIGLTPALCAQVSPIQEIGVRTGTVFSIAAIAALTGSPIGGQIIGDSHGSYRYAIVFGGVSCAIGTALFIITRISHAGVKMTKI</sequence>
<dbReference type="GO" id="GO:0016020">
    <property type="term" value="C:membrane"/>
    <property type="evidence" value="ECO:0007669"/>
    <property type="project" value="UniProtKB-SubCell"/>
</dbReference>
<keyword evidence="11" id="KW-1185">Reference proteome</keyword>
<evidence type="ECO:0000259" key="9">
    <source>
        <dbReference type="PROSITE" id="PS50850"/>
    </source>
</evidence>
<feature type="domain" description="Major facilitator superfamily (MFS) profile" evidence="9">
    <location>
        <begin position="268"/>
        <end position="456"/>
    </location>
</feature>
<dbReference type="SUPFAM" id="SSF103473">
    <property type="entry name" value="MFS general substrate transporter"/>
    <property type="match status" value="1"/>
</dbReference>
<dbReference type="InterPro" id="IPR020846">
    <property type="entry name" value="MFS_dom"/>
</dbReference>
<proteinExistence type="inferred from homology"/>
<comment type="caution">
    <text evidence="10">The sequence shown here is derived from an EMBL/GenBank/DDBJ whole genome shotgun (WGS) entry which is preliminary data.</text>
</comment>
<feature type="transmembrane region" description="Helical" evidence="8">
    <location>
        <begin position="224"/>
        <end position="244"/>
    </location>
</feature>
<evidence type="ECO:0000313" key="11">
    <source>
        <dbReference type="Proteomes" id="UP000664534"/>
    </source>
</evidence>
<dbReference type="Pfam" id="PF07690">
    <property type="entry name" value="MFS_1"/>
    <property type="match status" value="1"/>
</dbReference>
<evidence type="ECO:0000256" key="7">
    <source>
        <dbReference type="SAM" id="MobiDB-lite"/>
    </source>
</evidence>
<feature type="transmembrane region" description="Helical" evidence="8">
    <location>
        <begin position="423"/>
        <end position="443"/>
    </location>
</feature>
<evidence type="ECO:0000256" key="2">
    <source>
        <dbReference type="ARBA" id="ARBA00006727"/>
    </source>
</evidence>
<feature type="region of interest" description="Disordered" evidence="7">
    <location>
        <begin position="1"/>
        <end position="56"/>
    </location>
</feature>
<feature type="transmembrane region" description="Helical" evidence="8">
    <location>
        <begin position="303"/>
        <end position="321"/>
    </location>
</feature>
<feature type="transmembrane region" description="Helical" evidence="8">
    <location>
        <begin position="135"/>
        <end position="154"/>
    </location>
</feature>
<dbReference type="EMBL" id="CAJPDT010000036">
    <property type="protein sequence ID" value="CAF9924493.1"/>
    <property type="molecule type" value="Genomic_DNA"/>
</dbReference>
<evidence type="ECO:0000256" key="1">
    <source>
        <dbReference type="ARBA" id="ARBA00004141"/>
    </source>
</evidence>
<feature type="transmembrane region" description="Helical" evidence="8">
    <location>
        <begin position="333"/>
        <end position="351"/>
    </location>
</feature>
<keyword evidence="6 8" id="KW-0472">Membrane</keyword>
<feature type="transmembrane region" description="Helical" evidence="8">
    <location>
        <begin position="269"/>
        <end position="291"/>
    </location>
</feature>
<keyword evidence="3" id="KW-0813">Transport</keyword>
<dbReference type="GO" id="GO:0022857">
    <property type="term" value="F:transmembrane transporter activity"/>
    <property type="evidence" value="ECO:0007669"/>
    <property type="project" value="InterPro"/>
</dbReference>
<feature type="transmembrane region" description="Helical" evidence="8">
    <location>
        <begin position="357"/>
        <end position="382"/>
    </location>
</feature>
<name>A0A8H3FMC8_9LECA</name>
<evidence type="ECO:0000313" key="10">
    <source>
        <dbReference type="EMBL" id="CAF9924493.1"/>
    </source>
</evidence>
<dbReference type="Gene3D" id="1.20.1250.20">
    <property type="entry name" value="MFS general substrate transporter like domains"/>
    <property type="match status" value="2"/>
</dbReference>
<feature type="transmembrane region" description="Helical" evidence="8">
    <location>
        <begin position="109"/>
        <end position="128"/>
    </location>
</feature>
<dbReference type="Proteomes" id="UP000664534">
    <property type="component" value="Unassembled WGS sequence"/>
</dbReference>
<evidence type="ECO:0000256" key="8">
    <source>
        <dbReference type="SAM" id="Phobius"/>
    </source>
</evidence>
<evidence type="ECO:0000256" key="4">
    <source>
        <dbReference type="ARBA" id="ARBA00022692"/>
    </source>
</evidence>
<feature type="transmembrane region" description="Helical" evidence="8">
    <location>
        <begin position="394"/>
        <end position="417"/>
    </location>
</feature>
<evidence type="ECO:0000256" key="6">
    <source>
        <dbReference type="ARBA" id="ARBA00023136"/>
    </source>
</evidence>
<dbReference type="InterPro" id="IPR011701">
    <property type="entry name" value="MFS"/>
</dbReference>
<organism evidence="10 11">
    <name type="scientific">Imshaugia aleurites</name>
    <dbReference type="NCBI Taxonomy" id="172621"/>
    <lineage>
        <taxon>Eukaryota</taxon>
        <taxon>Fungi</taxon>
        <taxon>Dikarya</taxon>
        <taxon>Ascomycota</taxon>
        <taxon>Pezizomycotina</taxon>
        <taxon>Lecanoromycetes</taxon>
        <taxon>OSLEUM clade</taxon>
        <taxon>Lecanoromycetidae</taxon>
        <taxon>Lecanorales</taxon>
        <taxon>Lecanorineae</taxon>
        <taxon>Parmeliaceae</taxon>
        <taxon>Imshaugia</taxon>
    </lineage>
</organism>
<feature type="transmembrane region" description="Helical" evidence="8">
    <location>
        <begin position="192"/>
        <end position="218"/>
    </location>
</feature>
<evidence type="ECO:0000256" key="3">
    <source>
        <dbReference type="ARBA" id="ARBA00022448"/>
    </source>
</evidence>
<comment type="subcellular location">
    <subcellularLocation>
        <location evidence="1">Membrane</location>
        <topology evidence="1">Multi-pass membrane protein</topology>
    </subcellularLocation>
</comment>
<evidence type="ECO:0000256" key="5">
    <source>
        <dbReference type="ARBA" id="ARBA00022989"/>
    </source>
</evidence>
<comment type="similarity">
    <text evidence="2">Belongs to the major facilitator superfamily. Monocarboxylate porter (TC 2.A.1.13) family.</text>
</comment>
<dbReference type="CDD" id="cd17352">
    <property type="entry name" value="MFS_MCT_SLC16"/>
    <property type="match status" value="1"/>
</dbReference>
<feature type="transmembrane region" description="Helical" evidence="8">
    <location>
        <begin position="160"/>
        <end position="180"/>
    </location>
</feature>
<dbReference type="InterPro" id="IPR050327">
    <property type="entry name" value="Proton-linked_MCT"/>
</dbReference>
<feature type="transmembrane region" description="Helical" evidence="8">
    <location>
        <begin position="65"/>
        <end position="89"/>
    </location>
</feature>
<feature type="compositionally biased region" description="Basic and acidic residues" evidence="7">
    <location>
        <begin position="7"/>
        <end position="16"/>
    </location>
</feature>
<dbReference type="PROSITE" id="PS50850">
    <property type="entry name" value="MFS"/>
    <property type="match status" value="1"/>
</dbReference>
<dbReference type="AlphaFoldDB" id="A0A8H3FMC8"/>
<dbReference type="InterPro" id="IPR036259">
    <property type="entry name" value="MFS_trans_sf"/>
</dbReference>
<keyword evidence="5 8" id="KW-1133">Transmembrane helix</keyword>
<protein>
    <recommendedName>
        <fullName evidence="9">Major facilitator superfamily (MFS) profile domain-containing protein</fullName>
    </recommendedName>
</protein>
<dbReference type="OrthoDB" id="5667at2759"/>